<dbReference type="Gramene" id="GBG87046">
    <property type="protein sequence ID" value="GBG87046"/>
    <property type="gene ID" value="CBR_g44503"/>
</dbReference>
<dbReference type="Proteomes" id="UP000265515">
    <property type="component" value="Unassembled WGS sequence"/>
</dbReference>
<evidence type="ECO:0000256" key="1">
    <source>
        <dbReference type="SAM" id="MobiDB-lite"/>
    </source>
</evidence>
<dbReference type="AlphaFoldDB" id="A0A388LXK9"/>
<evidence type="ECO:0000313" key="3">
    <source>
        <dbReference type="Proteomes" id="UP000265515"/>
    </source>
</evidence>
<proteinExistence type="predicted"/>
<evidence type="ECO:0000313" key="2">
    <source>
        <dbReference type="EMBL" id="GBG87046.1"/>
    </source>
</evidence>
<sequence length="86" mass="9047">MSAQRSRVGTETIVGAGTERYEGQKVTDEDKADALGVSLEDLDKIKQQGSQSGKETENESKTATQQADSEAAGSAMEPPAKDKESG</sequence>
<feature type="region of interest" description="Disordered" evidence="1">
    <location>
        <begin position="1"/>
        <end position="86"/>
    </location>
</feature>
<comment type="caution">
    <text evidence="2">The sequence shown here is derived from an EMBL/GenBank/DDBJ whole genome shotgun (WGS) entry which is preliminary data.</text>
</comment>
<feature type="compositionally biased region" description="Basic and acidic residues" evidence="1">
    <location>
        <begin position="19"/>
        <end position="33"/>
    </location>
</feature>
<name>A0A388LXK9_CHABU</name>
<dbReference type="EMBL" id="BFEA01000592">
    <property type="protein sequence ID" value="GBG87046.1"/>
    <property type="molecule type" value="Genomic_DNA"/>
</dbReference>
<protein>
    <submittedName>
        <fullName evidence="2">Uncharacterized protein</fullName>
    </submittedName>
</protein>
<accession>A0A388LXK9</accession>
<gene>
    <name evidence="2" type="ORF">CBR_g44503</name>
</gene>
<keyword evidence="3" id="KW-1185">Reference proteome</keyword>
<organism evidence="2 3">
    <name type="scientific">Chara braunii</name>
    <name type="common">Braun's stonewort</name>
    <dbReference type="NCBI Taxonomy" id="69332"/>
    <lineage>
        <taxon>Eukaryota</taxon>
        <taxon>Viridiplantae</taxon>
        <taxon>Streptophyta</taxon>
        <taxon>Charophyceae</taxon>
        <taxon>Charales</taxon>
        <taxon>Characeae</taxon>
        <taxon>Chara</taxon>
    </lineage>
</organism>
<reference evidence="2 3" key="1">
    <citation type="journal article" date="2018" name="Cell">
        <title>The Chara Genome: Secondary Complexity and Implications for Plant Terrestrialization.</title>
        <authorList>
            <person name="Nishiyama T."/>
            <person name="Sakayama H."/>
            <person name="Vries J.D."/>
            <person name="Buschmann H."/>
            <person name="Saint-Marcoux D."/>
            <person name="Ullrich K.K."/>
            <person name="Haas F.B."/>
            <person name="Vanderstraeten L."/>
            <person name="Becker D."/>
            <person name="Lang D."/>
            <person name="Vosolsobe S."/>
            <person name="Rombauts S."/>
            <person name="Wilhelmsson P.K.I."/>
            <person name="Janitza P."/>
            <person name="Kern R."/>
            <person name="Heyl A."/>
            <person name="Rumpler F."/>
            <person name="Villalobos L.I.A.C."/>
            <person name="Clay J.M."/>
            <person name="Skokan R."/>
            <person name="Toyoda A."/>
            <person name="Suzuki Y."/>
            <person name="Kagoshima H."/>
            <person name="Schijlen E."/>
            <person name="Tajeshwar N."/>
            <person name="Catarino B."/>
            <person name="Hetherington A.J."/>
            <person name="Saltykova A."/>
            <person name="Bonnot C."/>
            <person name="Breuninger H."/>
            <person name="Symeonidi A."/>
            <person name="Radhakrishnan G.V."/>
            <person name="Van Nieuwerburgh F."/>
            <person name="Deforce D."/>
            <person name="Chang C."/>
            <person name="Karol K.G."/>
            <person name="Hedrich R."/>
            <person name="Ulvskov P."/>
            <person name="Glockner G."/>
            <person name="Delwiche C.F."/>
            <person name="Petrasek J."/>
            <person name="Van de Peer Y."/>
            <person name="Friml J."/>
            <person name="Beilby M."/>
            <person name="Dolan L."/>
            <person name="Kohara Y."/>
            <person name="Sugano S."/>
            <person name="Fujiyama A."/>
            <person name="Delaux P.-M."/>
            <person name="Quint M."/>
            <person name="TheiBen G."/>
            <person name="Hagemann M."/>
            <person name="Harholt J."/>
            <person name="Dunand C."/>
            <person name="Zachgo S."/>
            <person name="Langdale J."/>
            <person name="Maumus F."/>
            <person name="Straeten D.V.D."/>
            <person name="Gould S.B."/>
            <person name="Rensing S.A."/>
        </authorList>
    </citation>
    <scope>NUCLEOTIDE SEQUENCE [LARGE SCALE GENOMIC DNA]</scope>
    <source>
        <strain evidence="2 3">S276</strain>
    </source>
</reference>